<evidence type="ECO:0000256" key="4">
    <source>
        <dbReference type="ARBA" id="ARBA00022989"/>
    </source>
</evidence>
<keyword evidence="7" id="KW-1185">Reference proteome</keyword>
<keyword evidence="4 6" id="KW-1133">Transmembrane helix</keyword>
<keyword evidence="5 6" id="KW-0472">Membrane</keyword>
<proteinExistence type="inferred from homology"/>
<dbReference type="PANTHER" id="PTHR13019">
    <property type="entry name" value="GOLGI APPARATUS MEMBRANE PROTEIN TVP23"/>
    <property type="match status" value="1"/>
</dbReference>
<evidence type="ECO:0000256" key="2">
    <source>
        <dbReference type="ARBA" id="ARBA00005467"/>
    </source>
</evidence>
<dbReference type="InterPro" id="IPR008564">
    <property type="entry name" value="TVP23-like"/>
</dbReference>
<evidence type="ECO:0000256" key="1">
    <source>
        <dbReference type="ARBA" id="ARBA00004141"/>
    </source>
</evidence>
<dbReference type="GO" id="GO:0009306">
    <property type="term" value="P:protein secretion"/>
    <property type="evidence" value="ECO:0007669"/>
    <property type="project" value="TreeGrafter"/>
</dbReference>
<evidence type="ECO:0000313" key="8">
    <source>
        <dbReference type="WBParaSite" id="sdigi.contig332.g7514.t1"/>
    </source>
</evidence>
<protein>
    <recommendedName>
        <fullName evidence="6">Golgi apparatus membrane protein TVP23 homolog</fullName>
    </recommendedName>
</protein>
<dbReference type="Proteomes" id="UP000887581">
    <property type="component" value="Unplaced"/>
</dbReference>
<dbReference type="WBParaSite" id="sdigi.contig332.g7514.t1">
    <property type="protein sequence ID" value="sdigi.contig332.g7514.t1"/>
    <property type="gene ID" value="sdigi.contig332.g7514"/>
</dbReference>
<feature type="transmembrane region" description="Helical" evidence="6">
    <location>
        <begin position="75"/>
        <end position="96"/>
    </location>
</feature>
<sequence length="161" mass="18803">MPYYWENSNVCDELWDELAQQLTLLSIDFWTVKNITGRLLVGLRWWNFVDAEGKSHWRYESAKDTSRFGILERRIFWGALAAAPIMWIILVCIAFVTLKWEWMIIAIMGSLMNGANLYGYLRCRWGSTHEFTNYISKIAFLSVLSKSNPVQTNQQHSLQSV</sequence>
<feature type="transmembrane region" description="Helical" evidence="6">
    <location>
        <begin position="102"/>
        <end position="121"/>
    </location>
</feature>
<evidence type="ECO:0000256" key="5">
    <source>
        <dbReference type="ARBA" id="ARBA00023136"/>
    </source>
</evidence>
<dbReference type="PANTHER" id="PTHR13019:SF25">
    <property type="entry name" value="GOLGI APPARATUS MEMBRANE PROTEIN TVP23 HOMOLOG"/>
    <property type="match status" value="1"/>
</dbReference>
<evidence type="ECO:0000256" key="6">
    <source>
        <dbReference type="RuleBase" id="RU361206"/>
    </source>
</evidence>
<comment type="similarity">
    <text evidence="2 6">Belongs to the TVP23 family.</text>
</comment>
<evidence type="ECO:0000256" key="3">
    <source>
        <dbReference type="ARBA" id="ARBA00022692"/>
    </source>
</evidence>
<evidence type="ECO:0000313" key="7">
    <source>
        <dbReference type="Proteomes" id="UP000887581"/>
    </source>
</evidence>
<keyword evidence="3 6" id="KW-0812">Transmembrane</keyword>
<dbReference type="AlphaFoldDB" id="A0A915PQG7"/>
<name>A0A915PQG7_9BILA</name>
<dbReference type="GO" id="GO:0000139">
    <property type="term" value="C:Golgi membrane"/>
    <property type="evidence" value="ECO:0007669"/>
    <property type="project" value="TreeGrafter"/>
</dbReference>
<dbReference type="GO" id="GO:0016192">
    <property type="term" value="P:vesicle-mediated transport"/>
    <property type="evidence" value="ECO:0007669"/>
    <property type="project" value="TreeGrafter"/>
</dbReference>
<accession>A0A915PQG7</accession>
<comment type="subcellular location">
    <subcellularLocation>
        <location evidence="1 6">Membrane</location>
        <topology evidence="1 6">Multi-pass membrane protein</topology>
    </subcellularLocation>
</comment>
<organism evidence="7 8">
    <name type="scientific">Setaria digitata</name>
    <dbReference type="NCBI Taxonomy" id="48799"/>
    <lineage>
        <taxon>Eukaryota</taxon>
        <taxon>Metazoa</taxon>
        <taxon>Ecdysozoa</taxon>
        <taxon>Nematoda</taxon>
        <taxon>Chromadorea</taxon>
        <taxon>Rhabditida</taxon>
        <taxon>Spirurina</taxon>
        <taxon>Spiruromorpha</taxon>
        <taxon>Filarioidea</taxon>
        <taxon>Setariidae</taxon>
        <taxon>Setaria</taxon>
    </lineage>
</organism>
<reference evidence="8" key="1">
    <citation type="submission" date="2022-11" db="UniProtKB">
        <authorList>
            <consortium name="WormBaseParasite"/>
        </authorList>
    </citation>
    <scope>IDENTIFICATION</scope>
</reference>
<dbReference type="Pfam" id="PF05832">
    <property type="entry name" value="DUF846"/>
    <property type="match status" value="1"/>
</dbReference>